<gene>
    <name evidence="4" type="ORF">Mgra_00000576</name>
</gene>
<comment type="caution">
    <text evidence="4">The sequence shown here is derived from an EMBL/GenBank/DDBJ whole genome shotgun (WGS) entry which is preliminary data.</text>
</comment>
<dbReference type="InterPro" id="IPR012816">
    <property type="entry name" value="NADAR"/>
</dbReference>
<keyword evidence="2" id="KW-1133">Transmembrane helix</keyword>
<feature type="region of interest" description="Disordered" evidence="1">
    <location>
        <begin position="1"/>
        <end position="49"/>
    </location>
</feature>
<feature type="transmembrane region" description="Helical" evidence="2">
    <location>
        <begin position="86"/>
        <end position="105"/>
    </location>
</feature>
<evidence type="ECO:0000313" key="4">
    <source>
        <dbReference type="EMBL" id="KAF7640129.1"/>
    </source>
</evidence>
<protein>
    <submittedName>
        <fullName evidence="4">DUF1768 domain-containing protein</fullName>
    </submittedName>
</protein>
<evidence type="ECO:0000313" key="5">
    <source>
        <dbReference type="Proteomes" id="UP000605970"/>
    </source>
</evidence>
<proteinExistence type="predicted"/>
<reference evidence="4" key="1">
    <citation type="journal article" date="2020" name="Ecol. Evol.">
        <title>Genome structure and content of the rice root-knot nematode (Meloidogyne graminicola).</title>
        <authorList>
            <person name="Phan N.T."/>
            <person name="Danchin E.G.J."/>
            <person name="Klopp C."/>
            <person name="Perfus-Barbeoch L."/>
            <person name="Kozlowski D.K."/>
            <person name="Koutsovoulos G.D."/>
            <person name="Lopez-Roques C."/>
            <person name="Bouchez O."/>
            <person name="Zahm M."/>
            <person name="Besnard G."/>
            <person name="Bellafiore S."/>
        </authorList>
    </citation>
    <scope>NUCLEOTIDE SEQUENCE</scope>
    <source>
        <strain evidence="4">VN-18</strain>
    </source>
</reference>
<evidence type="ECO:0000256" key="2">
    <source>
        <dbReference type="SAM" id="Phobius"/>
    </source>
</evidence>
<accession>A0A8T0A488</accession>
<dbReference type="InterPro" id="IPR037238">
    <property type="entry name" value="YbiA-like_sf"/>
</dbReference>
<sequence length="257" mass="28771">MSPTKRKANKSSSSSLSRPSSSISSSISPTSSNKISKEKQSPKKSIYKRRGQKFVNDDKQIVEKFKPYSIVKQGELVDLELEGKKIIFILHYLILILVLFAAIAFNDQAIAEKIMQVKTPLTHKRLGKQVTGFDPSIWEPISILSMVIGLMKKFQQNENMKNELLATGEAELIEASPFDAKWGAGKGKNQIIAGESRILMAIRQHLISFKSTNLNTQNSKLNLNNYSPNFSRIVSFSTESELYLANSLINEFGINTK</sequence>
<organism evidence="4 5">
    <name type="scientific">Meloidogyne graminicola</name>
    <dbReference type="NCBI Taxonomy" id="189291"/>
    <lineage>
        <taxon>Eukaryota</taxon>
        <taxon>Metazoa</taxon>
        <taxon>Ecdysozoa</taxon>
        <taxon>Nematoda</taxon>
        <taxon>Chromadorea</taxon>
        <taxon>Rhabditida</taxon>
        <taxon>Tylenchina</taxon>
        <taxon>Tylenchomorpha</taxon>
        <taxon>Tylenchoidea</taxon>
        <taxon>Meloidogynidae</taxon>
        <taxon>Meloidogyninae</taxon>
        <taxon>Meloidogyne</taxon>
    </lineage>
</organism>
<dbReference type="Proteomes" id="UP000605970">
    <property type="component" value="Unassembled WGS sequence"/>
</dbReference>
<dbReference type="SUPFAM" id="SSF143990">
    <property type="entry name" value="YbiA-like"/>
    <property type="match status" value="1"/>
</dbReference>
<feature type="compositionally biased region" description="Low complexity" evidence="1">
    <location>
        <begin position="10"/>
        <end position="34"/>
    </location>
</feature>
<keyword evidence="2" id="KW-0812">Transmembrane</keyword>
<dbReference type="AlphaFoldDB" id="A0A8T0A488"/>
<keyword evidence="5" id="KW-1185">Reference proteome</keyword>
<dbReference type="EMBL" id="JABEBT010000002">
    <property type="protein sequence ID" value="KAF7640129.1"/>
    <property type="molecule type" value="Genomic_DNA"/>
</dbReference>
<dbReference type="CDD" id="cd15457">
    <property type="entry name" value="NADAR"/>
    <property type="match status" value="1"/>
</dbReference>
<evidence type="ECO:0000256" key="1">
    <source>
        <dbReference type="SAM" id="MobiDB-lite"/>
    </source>
</evidence>
<feature type="domain" description="NADAR" evidence="3">
    <location>
        <begin position="102"/>
        <end position="205"/>
    </location>
</feature>
<keyword evidence="2" id="KW-0472">Membrane</keyword>
<dbReference type="Gene3D" id="1.10.357.40">
    <property type="entry name" value="YbiA-like"/>
    <property type="match status" value="1"/>
</dbReference>
<dbReference type="Pfam" id="PF08719">
    <property type="entry name" value="NADAR"/>
    <property type="match status" value="1"/>
</dbReference>
<evidence type="ECO:0000259" key="3">
    <source>
        <dbReference type="Pfam" id="PF08719"/>
    </source>
</evidence>
<dbReference type="OrthoDB" id="206452at2759"/>
<dbReference type="NCBIfam" id="TIGR02464">
    <property type="entry name" value="ribofla_fusion"/>
    <property type="match status" value="1"/>
</dbReference>
<name>A0A8T0A488_9BILA</name>